<evidence type="ECO:0000259" key="3">
    <source>
        <dbReference type="Pfam" id="PF13399"/>
    </source>
</evidence>
<evidence type="ECO:0000256" key="1">
    <source>
        <dbReference type="SAM" id="MobiDB-lite"/>
    </source>
</evidence>
<sequence>MDHRRTPSRNAYVPSSWFIVFTVAALLAAVAGLGWLLIDADDGSKDTATPPSASATTPAPEPTETTEPTPTPTPTPTETEPTVARDTPVSVLNNTGTPGAAGAFKTKVEDAGWTVGGIGNWQGSIGQNTVYYPEGLQDQAEQLAKDVGIDRVMPRVDPMRTDRLTIILSGPQ</sequence>
<feature type="compositionally biased region" description="Low complexity" evidence="1">
    <location>
        <begin position="47"/>
        <end position="68"/>
    </location>
</feature>
<gene>
    <name evidence="4" type="ORF">J2X11_000834</name>
</gene>
<accession>A0ABU1ULG2</accession>
<proteinExistence type="predicted"/>
<feature type="transmembrane region" description="Helical" evidence="2">
    <location>
        <begin position="12"/>
        <end position="38"/>
    </location>
</feature>
<comment type="caution">
    <text evidence="4">The sequence shown here is derived from an EMBL/GenBank/DDBJ whole genome shotgun (WGS) entry which is preliminary data.</text>
</comment>
<dbReference type="Gene3D" id="3.30.70.2390">
    <property type="match status" value="1"/>
</dbReference>
<dbReference type="EMBL" id="JAVDWH010000001">
    <property type="protein sequence ID" value="MDR7085995.1"/>
    <property type="molecule type" value="Genomic_DNA"/>
</dbReference>
<keyword evidence="2" id="KW-0812">Transmembrane</keyword>
<evidence type="ECO:0000313" key="4">
    <source>
        <dbReference type="EMBL" id="MDR7085995.1"/>
    </source>
</evidence>
<name>A0ABU1ULG2_9ACTN</name>
<keyword evidence="2" id="KW-0472">Membrane</keyword>
<dbReference type="Pfam" id="PF13399">
    <property type="entry name" value="LytR_C"/>
    <property type="match status" value="1"/>
</dbReference>
<reference evidence="4 5" key="1">
    <citation type="submission" date="2023-07" db="EMBL/GenBank/DDBJ databases">
        <title>Sorghum-associated microbial communities from plants grown in Nebraska, USA.</title>
        <authorList>
            <person name="Schachtman D."/>
        </authorList>
    </citation>
    <scope>NUCLEOTIDE SEQUENCE [LARGE SCALE GENOMIC DNA]</scope>
    <source>
        <strain evidence="4 5">BE248</strain>
    </source>
</reference>
<keyword evidence="5" id="KW-1185">Reference proteome</keyword>
<dbReference type="InterPro" id="IPR027381">
    <property type="entry name" value="LytR/CpsA/Psr_C"/>
</dbReference>
<protein>
    <recommendedName>
        <fullName evidence="3">LytR/CpsA/Psr regulator C-terminal domain-containing protein</fullName>
    </recommendedName>
</protein>
<evidence type="ECO:0000256" key="2">
    <source>
        <dbReference type="SAM" id="Phobius"/>
    </source>
</evidence>
<dbReference type="Proteomes" id="UP001257739">
    <property type="component" value="Unassembled WGS sequence"/>
</dbReference>
<keyword evidence="2" id="KW-1133">Transmembrane helix</keyword>
<evidence type="ECO:0000313" key="5">
    <source>
        <dbReference type="Proteomes" id="UP001257739"/>
    </source>
</evidence>
<dbReference type="RefSeq" id="WP_309967094.1">
    <property type="nucleotide sequence ID" value="NZ_JAVDWH010000001.1"/>
</dbReference>
<feature type="region of interest" description="Disordered" evidence="1">
    <location>
        <begin position="44"/>
        <end position="87"/>
    </location>
</feature>
<feature type="domain" description="LytR/CpsA/Psr regulator C-terminal" evidence="3">
    <location>
        <begin position="87"/>
        <end position="168"/>
    </location>
</feature>
<organism evidence="4 5">
    <name type="scientific">Aeromicrobium panaciterrae</name>
    <dbReference type="NCBI Taxonomy" id="363861"/>
    <lineage>
        <taxon>Bacteria</taxon>
        <taxon>Bacillati</taxon>
        <taxon>Actinomycetota</taxon>
        <taxon>Actinomycetes</taxon>
        <taxon>Propionibacteriales</taxon>
        <taxon>Nocardioidaceae</taxon>
        <taxon>Aeromicrobium</taxon>
    </lineage>
</organism>